<protein>
    <recommendedName>
        <fullName evidence="6">Bifunctional inhibitor/plant lipid transfer protein/seed storage helical domain-containing protein</fullName>
    </recommendedName>
</protein>
<evidence type="ECO:0000256" key="5">
    <source>
        <dbReference type="SAM" id="SignalP"/>
    </source>
</evidence>
<dbReference type="EMBL" id="CM016553">
    <property type="protein sequence ID" value="TKW31851.1"/>
    <property type="molecule type" value="Genomic_DNA"/>
</dbReference>
<dbReference type="InterPro" id="IPR036312">
    <property type="entry name" value="Bifun_inhib/LTP/seed_sf"/>
</dbReference>
<evidence type="ECO:0000313" key="8">
    <source>
        <dbReference type="Proteomes" id="UP000298652"/>
    </source>
</evidence>
<dbReference type="AlphaFoldDB" id="A0A4U6VPW3"/>
<comment type="similarity">
    <text evidence="1">Belongs to the plant LTP family.</text>
</comment>
<feature type="signal peptide" evidence="5">
    <location>
        <begin position="1"/>
        <end position="24"/>
    </location>
</feature>
<dbReference type="Gene3D" id="1.10.110.10">
    <property type="entry name" value="Plant lipid-transfer and hydrophobic proteins"/>
    <property type="match status" value="1"/>
</dbReference>
<keyword evidence="3" id="KW-1015">Disulfide bond</keyword>
<accession>A0A4U6VPW3</accession>
<dbReference type="SUPFAM" id="SSF47699">
    <property type="entry name" value="Bifunctional inhibitor/lipid-transfer protein/seed storage 2S albumin"/>
    <property type="match status" value="1"/>
</dbReference>
<dbReference type="OMA" id="REHIPAM"/>
<evidence type="ECO:0000313" key="7">
    <source>
        <dbReference type="EMBL" id="TKW31851.1"/>
    </source>
</evidence>
<evidence type="ECO:0000256" key="3">
    <source>
        <dbReference type="ARBA" id="ARBA00023157"/>
    </source>
</evidence>
<keyword evidence="4" id="KW-0325">Glycoprotein</keyword>
<feature type="chain" id="PRO_5020792544" description="Bifunctional inhibitor/plant lipid transfer protein/seed storage helical domain-containing protein" evidence="5">
    <location>
        <begin position="25"/>
        <end position="192"/>
    </location>
</feature>
<dbReference type="Proteomes" id="UP000298652">
    <property type="component" value="Chromosome 2"/>
</dbReference>
<name>A0A4U6VPW3_SETVI</name>
<dbReference type="PANTHER" id="PTHR33044">
    <property type="entry name" value="BIFUNCTIONAL INHIBITOR/LIPID-TRANSFER PROTEIN/SEED STORAGE 2S ALBUMIN SUPERFAMILY PROTEIN-RELATED"/>
    <property type="match status" value="1"/>
</dbReference>
<evidence type="ECO:0000256" key="2">
    <source>
        <dbReference type="ARBA" id="ARBA00022729"/>
    </source>
</evidence>
<dbReference type="InterPro" id="IPR016140">
    <property type="entry name" value="Bifunc_inhib/LTP/seed_store"/>
</dbReference>
<feature type="domain" description="Bifunctional inhibitor/plant lipid transfer protein/seed storage helical" evidence="6">
    <location>
        <begin position="76"/>
        <end position="167"/>
    </location>
</feature>
<dbReference type="Pfam" id="PF14368">
    <property type="entry name" value="LTP_2"/>
    <property type="match status" value="1"/>
</dbReference>
<evidence type="ECO:0000256" key="4">
    <source>
        <dbReference type="ARBA" id="ARBA00023180"/>
    </source>
</evidence>
<proteinExistence type="inferred from homology"/>
<dbReference type="InterPro" id="IPR043325">
    <property type="entry name" value="LTSS"/>
</dbReference>
<gene>
    <name evidence="7" type="ORF">SEVIR_2G132900v2</name>
</gene>
<evidence type="ECO:0000256" key="1">
    <source>
        <dbReference type="ARBA" id="ARBA00009748"/>
    </source>
</evidence>
<dbReference type="CDD" id="cd00010">
    <property type="entry name" value="AAI_LTSS"/>
    <property type="match status" value="1"/>
</dbReference>
<organism evidence="7 8">
    <name type="scientific">Setaria viridis</name>
    <name type="common">Green bristlegrass</name>
    <name type="synonym">Setaria italica subsp. viridis</name>
    <dbReference type="NCBI Taxonomy" id="4556"/>
    <lineage>
        <taxon>Eukaryota</taxon>
        <taxon>Viridiplantae</taxon>
        <taxon>Streptophyta</taxon>
        <taxon>Embryophyta</taxon>
        <taxon>Tracheophyta</taxon>
        <taxon>Spermatophyta</taxon>
        <taxon>Magnoliopsida</taxon>
        <taxon>Liliopsida</taxon>
        <taxon>Poales</taxon>
        <taxon>Poaceae</taxon>
        <taxon>PACMAD clade</taxon>
        <taxon>Panicoideae</taxon>
        <taxon>Panicodae</taxon>
        <taxon>Paniceae</taxon>
        <taxon>Cenchrinae</taxon>
        <taxon>Setaria</taxon>
    </lineage>
</organism>
<dbReference type="Gramene" id="TKW31851">
    <property type="protein sequence ID" value="TKW31851"/>
    <property type="gene ID" value="SEVIR_2G132900v2"/>
</dbReference>
<reference evidence="7" key="1">
    <citation type="submission" date="2019-03" db="EMBL/GenBank/DDBJ databases">
        <title>WGS assembly of Setaria viridis.</title>
        <authorList>
            <person name="Huang P."/>
            <person name="Jenkins J."/>
            <person name="Grimwood J."/>
            <person name="Barry K."/>
            <person name="Healey A."/>
            <person name="Mamidi S."/>
            <person name="Sreedasyam A."/>
            <person name="Shu S."/>
            <person name="Feldman M."/>
            <person name="Wu J."/>
            <person name="Yu Y."/>
            <person name="Chen C."/>
            <person name="Johnson J."/>
            <person name="Rokhsar D."/>
            <person name="Baxter I."/>
            <person name="Schmutz J."/>
            <person name="Brutnell T."/>
            <person name="Kellogg E."/>
        </authorList>
    </citation>
    <scope>NUCLEOTIDE SEQUENCE [LARGE SCALE GENOMIC DNA]</scope>
</reference>
<evidence type="ECO:0000259" key="6">
    <source>
        <dbReference type="Pfam" id="PF14368"/>
    </source>
</evidence>
<keyword evidence="8" id="KW-1185">Reference proteome</keyword>
<keyword evidence="2 5" id="KW-0732">Signal</keyword>
<sequence>MAPSNKCSLILLLVGFSVVTPNLAAIRAEGTATAPSPANSEVLHPEAEFSIPDLPIPALLPCPPLFPKIPLIPCYKTPSPPPPPEVTECRSSLKNMTPCAGFLTDSGVFAPSSECCAAFDPFYKDAAMLTCLCHLTNGDIAQLLPAPLKHRRIVPLLIACDFQITPNALSDLCSTLKDHIPPMDLPSPPPSA</sequence>